<feature type="signal peptide" evidence="1">
    <location>
        <begin position="1"/>
        <end position="22"/>
    </location>
</feature>
<evidence type="ECO:0000313" key="2">
    <source>
        <dbReference type="EMBL" id="KAB1853334.1"/>
    </source>
</evidence>
<dbReference type="InterPro" id="IPR009560">
    <property type="entry name" value="DUF1176"/>
</dbReference>
<dbReference type="Pfam" id="PF06674">
    <property type="entry name" value="DUF1176"/>
    <property type="match status" value="1"/>
</dbReference>
<proteinExistence type="predicted"/>
<dbReference type="EMBL" id="VXLD01000009">
    <property type="protein sequence ID" value="KAB1853334.1"/>
    <property type="molecule type" value="Genomic_DNA"/>
</dbReference>
<feature type="chain" id="PRO_5024373040" evidence="1">
    <location>
        <begin position="23"/>
        <end position="360"/>
    </location>
</feature>
<dbReference type="Proteomes" id="UP000325788">
    <property type="component" value="Unassembled WGS sequence"/>
</dbReference>
<protein>
    <submittedName>
        <fullName evidence="2">DUF1176 domain-containing protein</fullName>
    </submittedName>
</protein>
<reference evidence="2 3" key="1">
    <citation type="submission" date="2019-09" db="EMBL/GenBank/DDBJ databases">
        <title>Draft genome sequence of Acinetobacter tandoii W4-4-4 isolated from environmental water sample.</title>
        <authorList>
            <person name="Wee S.K."/>
            <person name="Yan B."/>
            <person name="Mustaffa S.B."/>
            <person name="Yap E.P.H."/>
        </authorList>
    </citation>
    <scope>NUCLEOTIDE SEQUENCE [LARGE SCALE GENOMIC DNA]</scope>
    <source>
        <strain evidence="2 3">W4-4-4</strain>
    </source>
</reference>
<comment type="caution">
    <text evidence="2">The sequence shown here is derived from an EMBL/GenBank/DDBJ whole genome shotgun (WGS) entry which is preliminary data.</text>
</comment>
<keyword evidence="1" id="KW-0732">Signal</keyword>
<dbReference type="AlphaFoldDB" id="A0A5N4W8B7"/>
<evidence type="ECO:0000256" key="1">
    <source>
        <dbReference type="SAM" id="SignalP"/>
    </source>
</evidence>
<sequence>MKFIPYFISTTCLAVFSTAILAQDIKGTSFSHEDWELYCSNTGTCRAAGYQNDDFSQSEPASILLTRHAGAKQAVIAEFALASFEKEELPVSKVQNIHFFVNNLDLGVVSVEGNQLPLMGVLSKSQVNALLEVAAQNVKIEFKNKDLHWQISDKGMTATLLKMDDFQKRLNTKGALIKKGSNSEASVLAAIPKFVVKPVKTANQPYRILEPTQAPYQTLYKTLMSSQPKTEDMGEGFCEGVYTGEGQEPQPIQLYKLSEQKVLASTLCWRAAYNEGYGMWVLDASLKGPATFITETASDFSEGHIYSGQKGRGIGDCWAIAEWVWNGQQFVQTVDRWTGMCKGLAAGGVWELDKIEAVVK</sequence>
<organism evidence="2 3">
    <name type="scientific">Acinetobacter tandoii</name>
    <dbReference type="NCBI Taxonomy" id="202954"/>
    <lineage>
        <taxon>Bacteria</taxon>
        <taxon>Pseudomonadati</taxon>
        <taxon>Pseudomonadota</taxon>
        <taxon>Gammaproteobacteria</taxon>
        <taxon>Moraxellales</taxon>
        <taxon>Moraxellaceae</taxon>
        <taxon>Acinetobacter</taxon>
    </lineage>
</organism>
<name>A0A5N4W8B7_9GAMM</name>
<gene>
    <name evidence="2" type="ORF">F4W09_12845</name>
</gene>
<accession>A0A5N4W8B7</accession>
<evidence type="ECO:0000313" key="3">
    <source>
        <dbReference type="Proteomes" id="UP000325788"/>
    </source>
</evidence>